<proteinExistence type="predicted"/>
<keyword evidence="3" id="KW-1185">Reference proteome</keyword>
<dbReference type="InterPro" id="IPR024453">
    <property type="entry name" value="Peptidase_C92"/>
</dbReference>
<name>A0ABV0BW58_9SPHI</name>
<dbReference type="Pfam" id="PF05708">
    <property type="entry name" value="Peptidase_C92"/>
    <property type="match status" value="1"/>
</dbReference>
<reference evidence="2 3" key="1">
    <citation type="submission" date="2024-04" db="EMBL/GenBank/DDBJ databases">
        <title>WGS of bacteria from Torrens River.</title>
        <authorList>
            <person name="Wyrsch E.R."/>
            <person name="Drigo B."/>
        </authorList>
    </citation>
    <scope>NUCLEOTIDE SEQUENCE [LARGE SCALE GENOMIC DNA]</scope>
    <source>
        <strain evidence="2 3">TWI391</strain>
    </source>
</reference>
<comment type="caution">
    <text evidence="2">The sequence shown here is derived from an EMBL/GenBank/DDBJ whole genome shotgun (WGS) entry which is preliminary data.</text>
</comment>
<protein>
    <submittedName>
        <fullName evidence="2">YiiX/YebB-like N1pC/P60 family cysteine hydrolase</fullName>
    </submittedName>
</protein>
<accession>A0ABV0BW58</accession>
<dbReference type="SUPFAM" id="SSF54001">
    <property type="entry name" value="Cysteine proteinases"/>
    <property type="match status" value="1"/>
</dbReference>
<feature type="signal peptide" evidence="1">
    <location>
        <begin position="1"/>
        <end position="21"/>
    </location>
</feature>
<dbReference type="Gene3D" id="3.90.1720.10">
    <property type="entry name" value="endopeptidase domain like (from Nostoc punctiforme)"/>
    <property type="match status" value="1"/>
</dbReference>
<keyword evidence="1" id="KW-0732">Signal</keyword>
<dbReference type="EMBL" id="JBDJNQ010000008">
    <property type="protein sequence ID" value="MEN5379025.1"/>
    <property type="molecule type" value="Genomic_DNA"/>
</dbReference>
<dbReference type="Proteomes" id="UP001409291">
    <property type="component" value="Unassembled WGS sequence"/>
</dbReference>
<organism evidence="2 3">
    <name type="scientific">Sphingobacterium kitahiroshimense</name>
    <dbReference type="NCBI Taxonomy" id="470446"/>
    <lineage>
        <taxon>Bacteria</taxon>
        <taxon>Pseudomonadati</taxon>
        <taxon>Bacteroidota</taxon>
        <taxon>Sphingobacteriia</taxon>
        <taxon>Sphingobacteriales</taxon>
        <taxon>Sphingobacteriaceae</taxon>
        <taxon>Sphingobacterium</taxon>
    </lineage>
</organism>
<sequence>MKAQRIFFSILVILLSQLCFAQKVETKNLKNGDLIFVEAEQENLSGAINRVTQRDKKNSFDHIGLLEVEHDSIFVLHASSKNGSIRQNLKDFYDSQKNNQNNLVVYRLKKEYQKAIPLAIKTAKNMLGKPYNWSYILNENTYYCSDFIERAFRKSQIFTLEPMTFINPATGEIDNFWKDFYNKQGLEVPEGKLGCNPNGLAASEKLTKIGFLTPLN</sequence>
<dbReference type="RefSeq" id="WP_132770122.1">
    <property type="nucleotide sequence ID" value="NZ_JAOQNK010000001.1"/>
</dbReference>
<gene>
    <name evidence="2" type="ORF">ABE541_17310</name>
</gene>
<evidence type="ECO:0000256" key="1">
    <source>
        <dbReference type="SAM" id="SignalP"/>
    </source>
</evidence>
<evidence type="ECO:0000313" key="3">
    <source>
        <dbReference type="Proteomes" id="UP001409291"/>
    </source>
</evidence>
<dbReference type="InterPro" id="IPR038765">
    <property type="entry name" value="Papain-like_cys_pep_sf"/>
</dbReference>
<feature type="chain" id="PRO_5046828209" evidence="1">
    <location>
        <begin position="22"/>
        <end position="216"/>
    </location>
</feature>
<evidence type="ECO:0000313" key="2">
    <source>
        <dbReference type="EMBL" id="MEN5379025.1"/>
    </source>
</evidence>